<protein>
    <submittedName>
        <fullName evidence="2">Uncharacterized protein</fullName>
    </submittedName>
</protein>
<accession>A0A1G9XL76</accession>
<proteinExistence type="predicted"/>
<dbReference type="EMBL" id="FNGU01000017">
    <property type="protein sequence ID" value="SDM97599.1"/>
    <property type="molecule type" value="Genomic_DNA"/>
</dbReference>
<evidence type="ECO:0000313" key="2">
    <source>
        <dbReference type="EMBL" id="SDM97599.1"/>
    </source>
</evidence>
<gene>
    <name evidence="2" type="ORF">SAMN05660860_03493</name>
</gene>
<evidence type="ECO:0000313" key="3">
    <source>
        <dbReference type="Proteomes" id="UP000182146"/>
    </source>
</evidence>
<name>A0A1G9XL76_9BACT</name>
<dbReference type="Proteomes" id="UP000182146">
    <property type="component" value="Unassembled WGS sequence"/>
</dbReference>
<dbReference type="AlphaFoldDB" id="A0A1G9XL76"/>
<organism evidence="2 3">
    <name type="scientific">Geoalkalibacter ferrihydriticus</name>
    <dbReference type="NCBI Taxonomy" id="392333"/>
    <lineage>
        <taxon>Bacteria</taxon>
        <taxon>Pseudomonadati</taxon>
        <taxon>Thermodesulfobacteriota</taxon>
        <taxon>Desulfuromonadia</taxon>
        <taxon>Desulfuromonadales</taxon>
        <taxon>Geoalkalibacteraceae</taxon>
        <taxon>Geoalkalibacter</taxon>
    </lineage>
</organism>
<reference evidence="2 3" key="1">
    <citation type="submission" date="2016-10" db="EMBL/GenBank/DDBJ databases">
        <authorList>
            <person name="de Groot N.N."/>
        </authorList>
    </citation>
    <scope>NUCLEOTIDE SEQUENCE [LARGE SCALE GENOMIC DNA]</scope>
    <source>
        <strain evidence="2 3">DSM 17813</strain>
    </source>
</reference>
<dbReference type="STRING" id="392333.SAMN05660860_03493"/>
<feature type="region of interest" description="Disordered" evidence="1">
    <location>
        <begin position="365"/>
        <end position="385"/>
    </location>
</feature>
<evidence type="ECO:0000256" key="1">
    <source>
        <dbReference type="SAM" id="MobiDB-lite"/>
    </source>
</evidence>
<feature type="non-terminal residue" evidence="2">
    <location>
        <position position="385"/>
    </location>
</feature>
<sequence length="385" mass="40294">MGSFNVNGRLGSAKKFLRQREGRPIWRTLSAAVLTGLFLIASTAHADLPSLGFEDGLTGWTAEGVTVSEDFQIDTTELDDGGLWTIRPHGTQMAVVFPPENVSSPFSDLDMVATVFEMAPGSKDYITSEFPNSTNFAYIYRDLTLDAGQQFTLAWNYVATDYAPFNDASFVSFVNTSNPSDDTSRIYGLREQVMILGATVTGTGNWSTGDGGSTGWQFATFRAGEAGTYRLGFAAFNLDDTVFSPYLFLDNPAGETLKNGQAFDSIPPDPTGPLGDIFHTVTPSAGVGGSISPSSAQTVGDGATAQFTLLPQPGYSIASVGGTCGGSLDGNTYTTSAISSGCTVVATFTATTYSVSFDLAGGSRTGGGELSQTVTHGQAAAAPEL</sequence>